<feature type="domain" description="HTH tetR-type" evidence="3">
    <location>
        <begin position="8"/>
        <end position="68"/>
    </location>
</feature>
<reference evidence="5" key="1">
    <citation type="journal article" date="2019" name="Int. J. Syst. Evol. Microbiol.">
        <title>The Global Catalogue of Microorganisms (GCM) 10K type strain sequencing project: providing services to taxonomists for standard genome sequencing and annotation.</title>
        <authorList>
            <consortium name="The Broad Institute Genomics Platform"/>
            <consortium name="The Broad Institute Genome Sequencing Center for Infectious Disease"/>
            <person name="Wu L."/>
            <person name="Ma J."/>
        </authorList>
    </citation>
    <scope>NUCLEOTIDE SEQUENCE [LARGE SCALE GENOMIC DNA]</scope>
    <source>
        <strain evidence="5">JCM 18956</strain>
    </source>
</reference>
<dbReference type="InterPro" id="IPR009057">
    <property type="entry name" value="Homeodomain-like_sf"/>
</dbReference>
<organism evidence="4 5">
    <name type="scientific">Frondihabitans cladoniiphilus</name>
    <dbReference type="NCBI Taxonomy" id="715785"/>
    <lineage>
        <taxon>Bacteria</taxon>
        <taxon>Bacillati</taxon>
        <taxon>Actinomycetota</taxon>
        <taxon>Actinomycetes</taxon>
        <taxon>Micrococcales</taxon>
        <taxon>Microbacteriaceae</taxon>
        <taxon>Frondihabitans</taxon>
    </lineage>
</organism>
<keyword evidence="5" id="KW-1185">Reference proteome</keyword>
<name>A0ABP8W3S9_9MICO</name>
<proteinExistence type="predicted"/>
<dbReference type="PROSITE" id="PS50977">
    <property type="entry name" value="HTH_TETR_2"/>
    <property type="match status" value="1"/>
</dbReference>
<accession>A0ABP8W3S9</accession>
<keyword evidence="1 2" id="KW-0238">DNA-binding</keyword>
<sequence>MSDDGTRGTAVLRASEACAALYIARGTTDLTVAEIAAAIGISQRTFYRYFPIKAETVSPLFAWTTATFDRAVADAPASESVPGILRSGFRAMLGGEVADRTRGLFPHVFGDQEMWSVFLRHVHDGERSLAPVLAARLELEAGSVEARAAAAAVASSTRIALEGMVTDGRDPEELFATTLEAFAAGPLRALPATRTVASPAPA</sequence>
<dbReference type="EMBL" id="BAABLM010000005">
    <property type="protein sequence ID" value="GAA4680647.1"/>
    <property type="molecule type" value="Genomic_DNA"/>
</dbReference>
<dbReference type="SUPFAM" id="SSF46689">
    <property type="entry name" value="Homeodomain-like"/>
    <property type="match status" value="1"/>
</dbReference>
<dbReference type="Pfam" id="PF00440">
    <property type="entry name" value="TetR_N"/>
    <property type="match status" value="1"/>
</dbReference>
<dbReference type="InterPro" id="IPR001647">
    <property type="entry name" value="HTH_TetR"/>
</dbReference>
<dbReference type="Proteomes" id="UP001501295">
    <property type="component" value="Unassembled WGS sequence"/>
</dbReference>
<evidence type="ECO:0000259" key="3">
    <source>
        <dbReference type="PROSITE" id="PS50977"/>
    </source>
</evidence>
<protein>
    <recommendedName>
        <fullName evidence="3">HTH tetR-type domain-containing protein</fullName>
    </recommendedName>
</protein>
<gene>
    <name evidence="4" type="ORF">GCM10025780_27430</name>
</gene>
<evidence type="ECO:0000256" key="1">
    <source>
        <dbReference type="ARBA" id="ARBA00023125"/>
    </source>
</evidence>
<evidence type="ECO:0000313" key="4">
    <source>
        <dbReference type="EMBL" id="GAA4680647.1"/>
    </source>
</evidence>
<feature type="DNA-binding region" description="H-T-H motif" evidence="2">
    <location>
        <begin position="31"/>
        <end position="50"/>
    </location>
</feature>
<evidence type="ECO:0000256" key="2">
    <source>
        <dbReference type="PROSITE-ProRule" id="PRU00335"/>
    </source>
</evidence>
<comment type="caution">
    <text evidence="4">The sequence shown here is derived from an EMBL/GenBank/DDBJ whole genome shotgun (WGS) entry which is preliminary data.</text>
</comment>
<evidence type="ECO:0000313" key="5">
    <source>
        <dbReference type="Proteomes" id="UP001501295"/>
    </source>
</evidence>
<dbReference type="Gene3D" id="1.10.357.10">
    <property type="entry name" value="Tetracycline Repressor, domain 2"/>
    <property type="match status" value="1"/>
</dbReference>
<dbReference type="RefSeq" id="WP_345376470.1">
    <property type="nucleotide sequence ID" value="NZ_BAABLM010000005.1"/>
</dbReference>